<sequence>MNITILSIDIKTVPTAKGSYQTADVAYKNNSFQGKVEGKKVMSFGATKDSFATLAQAQPGQTYEVTIVKNDKGYNDWVSMAQAVPGAASPAATPQAGAAGKAPAASPRSTYETPEERAQRQVLIVRQSSLSSAANVLTAGAKTPPSAQAVVDLAKVFEAYVFGVASDTTDDGSIDAMQSDEFPDVN</sequence>
<organism evidence="2">
    <name type="scientific">uncultured Caudovirales phage</name>
    <dbReference type="NCBI Taxonomy" id="2100421"/>
    <lineage>
        <taxon>Viruses</taxon>
        <taxon>Duplodnaviria</taxon>
        <taxon>Heunggongvirae</taxon>
        <taxon>Uroviricota</taxon>
        <taxon>Caudoviricetes</taxon>
        <taxon>Peduoviridae</taxon>
        <taxon>Maltschvirus</taxon>
        <taxon>Maltschvirus maltsch</taxon>
    </lineage>
</organism>
<dbReference type="EMBL" id="LR798296">
    <property type="protein sequence ID" value="CAB5222102.1"/>
    <property type="molecule type" value="Genomic_DNA"/>
</dbReference>
<evidence type="ECO:0000313" key="3">
    <source>
        <dbReference type="EMBL" id="CAB5222102.1"/>
    </source>
</evidence>
<proteinExistence type="predicted"/>
<evidence type="ECO:0000313" key="2">
    <source>
        <dbReference type="EMBL" id="CAB4130986.1"/>
    </source>
</evidence>
<dbReference type="EMBL" id="LR796239">
    <property type="protein sequence ID" value="CAB4130986.1"/>
    <property type="molecule type" value="Genomic_DNA"/>
</dbReference>
<name>A0A6J5LCT5_9CAUD</name>
<evidence type="ECO:0000256" key="1">
    <source>
        <dbReference type="SAM" id="MobiDB-lite"/>
    </source>
</evidence>
<feature type="region of interest" description="Disordered" evidence="1">
    <location>
        <begin position="88"/>
        <end position="119"/>
    </location>
</feature>
<reference evidence="2" key="1">
    <citation type="submission" date="2020-04" db="EMBL/GenBank/DDBJ databases">
        <authorList>
            <person name="Chiriac C."/>
            <person name="Salcher M."/>
            <person name="Ghai R."/>
            <person name="Kavagutti S V."/>
        </authorList>
    </citation>
    <scope>NUCLEOTIDE SEQUENCE</scope>
</reference>
<protein>
    <submittedName>
        <fullName evidence="2">Uncharacterized protein</fullName>
    </submittedName>
</protein>
<feature type="compositionally biased region" description="Low complexity" evidence="1">
    <location>
        <begin position="88"/>
        <end position="109"/>
    </location>
</feature>
<accession>A0A6J5LCT5</accession>
<gene>
    <name evidence="2" type="ORF">UFOVP128_48</name>
    <name evidence="3" type="ORF">UFOVP243_71</name>
</gene>